<name>A0A926D5M3_9FIRM</name>
<evidence type="ECO:0000259" key="2">
    <source>
        <dbReference type="Pfam" id="PF07364"/>
    </source>
</evidence>
<dbReference type="Pfam" id="PF07171">
    <property type="entry name" value="MlrC_C"/>
    <property type="match status" value="1"/>
</dbReference>
<dbReference type="InterPro" id="IPR010799">
    <property type="entry name" value="MlrC_C"/>
</dbReference>
<accession>A0A926D5M3</accession>
<proteinExistence type="predicted"/>
<gene>
    <name evidence="3" type="ORF">H8696_05570</name>
</gene>
<dbReference type="EMBL" id="JACRSR010000001">
    <property type="protein sequence ID" value="MBC8531314.1"/>
    <property type="molecule type" value="Genomic_DNA"/>
</dbReference>
<evidence type="ECO:0000259" key="1">
    <source>
        <dbReference type="Pfam" id="PF07171"/>
    </source>
</evidence>
<sequence length="476" mass="52692">MKKILAVCYSHESNTFTPLTTKLSDYVIREDEAMLPLIKEPVKVLEEAGYQVVPSIYASTGPSGTNEREVYDYVEKKVAEVIDANPDIVGVWAHLHGANFVKEVGHAELALLKMIRGKLGPNVPISWAMDPHGNVSPEHIPNVDIIRAYRRVPHVDVEQTQVEAAKALVKRLEMGNHVAPVYVRVPVLVGGEQSVDSQEPMISIFKKLWELDKRDGILMSSYTVGFVWGDTPYATAAVEITPMTEADRPMCEEEAKKLRDYVVEHRHEFQFAVTALEPDDTVKRAIEAAEKPVYISDSGDNPTAGATGCNTIMLDKFLKADLKGKKLLIASILDAPLCERLLKMNIGDAVKDEIGTCVDADSYKVPFEGVLKGFGELFDGRTGQKLADTATVAIGGIDLVVESYPHSFTSMKDFETAGVNPDDYDIVMVKQGYLFPELDVKAKFPIMCLSPGTTYQIVARLPFKIIQRPTYPMDEL</sequence>
<dbReference type="Pfam" id="PF07364">
    <property type="entry name" value="DUF1485"/>
    <property type="match status" value="1"/>
</dbReference>
<evidence type="ECO:0000313" key="4">
    <source>
        <dbReference type="Proteomes" id="UP000623172"/>
    </source>
</evidence>
<reference evidence="3" key="1">
    <citation type="submission" date="2020-08" db="EMBL/GenBank/DDBJ databases">
        <title>Genome public.</title>
        <authorList>
            <person name="Liu C."/>
            <person name="Sun Q."/>
        </authorList>
    </citation>
    <scope>NUCLEOTIDE SEQUENCE</scope>
    <source>
        <strain evidence="3">NSJ-53</strain>
    </source>
</reference>
<dbReference type="Proteomes" id="UP000623172">
    <property type="component" value="Unassembled WGS sequence"/>
</dbReference>
<keyword evidence="4" id="KW-1185">Reference proteome</keyword>
<feature type="domain" description="Microcystin LR degradation protein MlrC C-terminal" evidence="1">
    <location>
        <begin position="295"/>
        <end position="464"/>
    </location>
</feature>
<comment type="caution">
    <text evidence="3">The sequence shown here is derived from an EMBL/GenBank/DDBJ whole genome shotgun (WGS) entry which is preliminary data.</text>
</comment>
<feature type="domain" description="Microcystin LR degradation protein MlrC N-terminal" evidence="2">
    <location>
        <begin position="3"/>
        <end position="285"/>
    </location>
</feature>
<dbReference type="AlphaFoldDB" id="A0A926D5M3"/>
<dbReference type="InterPro" id="IPR015995">
    <property type="entry name" value="MlrC_N"/>
</dbReference>
<organism evidence="3 4">
    <name type="scientific">Gehongia tenuis</name>
    <dbReference type="NCBI Taxonomy" id="2763655"/>
    <lineage>
        <taxon>Bacteria</taxon>
        <taxon>Bacillati</taxon>
        <taxon>Bacillota</taxon>
        <taxon>Clostridia</taxon>
        <taxon>Christensenellales</taxon>
        <taxon>Christensenellaceae</taxon>
        <taxon>Gehongia</taxon>
    </lineage>
</organism>
<evidence type="ECO:0000313" key="3">
    <source>
        <dbReference type="EMBL" id="MBC8531314.1"/>
    </source>
</evidence>
<protein>
    <submittedName>
        <fullName evidence="3">M81 family metallopeptidase</fullName>
    </submittedName>
</protein>
<dbReference type="RefSeq" id="WP_249315766.1">
    <property type="nucleotide sequence ID" value="NZ_JACRSR010000001.1"/>
</dbReference>